<reference evidence="2 3" key="1">
    <citation type="submission" date="2024-05" db="EMBL/GenBank/DDBJ databases">
        <title>A draft genome resource for the thread blight pathogen Marasmius tenuissimus strain MS-2.</title>
        <authorList>
            <person name="Yulfo-Soto G.E."/>
            <person name="Baruah I.K."/>
            <person name="Amoako-Attah I."/>
            <person name="Bukari Y."/>
            <person name="Meinhardt L.W."/>
            <person name="Bailey B.A."/>
            <person name="Cohen S.P."/>
        </authorList>
    </citation>
    <scope>NUCLEOTIDE SEQUENCE [LARGE SCALE GENOMIC DNA]</scope>
    <source>
        <strain evidence="2 3">MS-2</strain>
    </source>
</reference>
<comment type="caution">
    <text evidence="2">The sequence shown here is derived from an EMBL/GenBank/DDBJ whole genome shotgun (WGS) entry which is preliminary data.</text>
</comment>
<sequence>MVLFRRAPCLSGSSPTALSTVKLGVQEPSKTRIAVPTNGSQLSARNAGKTSPRFGPFFSCLDIEAGAEHSLATGDPHGDEGFGQVDTTSSLANENFSMSGDEGVATISSSTQNGDAVQNVHTDNIRRLQNAPTTETRETSTSNPNTQNDDVQTVHEPQTMATSLRPRATPRENDDPVIIESHNAAPRLNQGQPNSQPGEGPSHPTNNRPRLKKNTKAHLTIGALNMRGLGSTNFNDPRNKWYHINQLMRDRKIGVLILGEAHLNRERKQQIEDLYGGKIKVLFSSIPDNPNAKGVAVALHRDITNTRTNVSCF</sequence>
<name>A0ABR2Z6D9_9AGAR</name>
<organism evidence="2 3">
    <name type="scientific">Marasmius tenuissimus</name>
    <dbReference type="NCBI Taxonomy" id="585030"/>
    <lineage>
        <taxon>Eukaryota</taxon>
        <taxon>Fungi</taxon>
        <taxon>Dikarya</taxon>
        <taxon>Basidiomycota</taxon>
        <taxon>Agaricomycotina</taxon>
        <taxon>Agaricomycetes</taxon>
        <taxon>Agaricomycetidae</taxon>
        <taxon>Agaricales</taxon>
        <taxon>Marasmiineae</taxon>
        <taxon>Marasmiaceae</taxon>
        <taxon>Marasmius</taxon>
    </lineage>
</organism>
<protein>
    <submittedName>
        <fullName evidence="2">Uncharacterized protein</fullName>
    </submittedName>
</protein>
<feature type="compositionally biased region" description="Polar residues" evidence="1">
    <location>
        <begin position="189"/>
        <end position="208"/>
    </location>
</feature>
<dbReference type="Proteomes" id="UP001437256">
    <property type="component" value="Unassembled WGS sequence"/>
</dbReference>
<evidence type="ECO:0000256" key="1">
    <source>
        <dbReference type="SAM" id="MobiDB-lite"/>
    </source>
</evidence>
<dbReference type="EMBL" id="JBBXMP010000903">
    <property type="protein sequence ID" value="KAL0056828.1"/>
    <property type="molecule type" value="Genomic_DNA"/>
</dbReference>
<feature type="compositionally biased region" description="Polar residues" evidence="1">
    <location>
        <begin position="130"/>
        <end position="162"/>
    </location>
</feature>
<evidence type="ECO:0000313" key="2">
    <source>
        <dbReference type="EMBL" id="KAL0056828.1"/>
    </source>
</evidence>
<keyword evidence="3" id="KW-1185">Reference proteome</keyword>
<accession>A0ABR2Z6D9</accession>
<evidence type="ECO:0000313" key="3">
    <source>
        <dbReference type="Proteomes" id="UP001437256"/>
    </source>
</evidence>
<feature type="region of interest" description="Disordered" evidence="1">
    <location>
        <begin position="122"/>
        <end position="211"/>
    </location>
</feature>
<proteinExistence type="predicted"/>
<gene>
    <name evidence="2" type="ORF">AAF712_016557</name>
</gene>